<comment type="caution">
    <text evidence="3">The sequence shown here is derived from an EMBL/GenBank/DDBJ whole genome shotgun (WGS) entry which is preliminary data.</text>
</comment>
<dbReference type="Gene3D" id="3.40.50.620">
    <property type="entry name" value="HUPs"/>
    <property type="match status" value="2"/>
</dbReference>
<dbReference type="CDD" id="cd00293">
    <property type="entry name" value="USP-like"/>
    <property type="match status" value="2"/>
</dbReference>
<dbReference type="PANTHER" id="PTHR46268:SF6">
    <property type="entry name" value="UNIVERSAL STRESS PROTEIN UP12"/>
    <property type="match status" value="1"/>
</dbReference>
<protein>
    <submittedName>
        <fullName evidence="3">Universal stress protein</fullName>
    </submittedName>
</protein>
<evidence type="ECO:0000259" key="2">
    <source>
        <dbReference type="Pfam" id="PF00582"/>
    </source>
</evidence>
<dbReference type="EMBL" id="JAFREP010000043">
    <property type="protein sequence ID" value="MBO1322789.1"/>
    <property type="molecule type" value="Genomic_DNA"/>
</dbReference>
<feature type="domain" description="UspA" evidence="2">
    <location>
        <begin position="4"/>
        <end position="143"/>
    </location>
</feature>
<dbReference type="AlphaFoldDB" id="A0A8J7QEZ7"/>
<evidence type="ECO:0000313" key="4">
    <source>
        <dbReference type="Proteomes" id="UP000664417"/>
    </source>
</evidence>
<name>A0A8J7QEZ7_9BACT</name>
<dbReference type="PANTHER" id="PTHR46268">
    <property type="entry name" value="STRESS RESPONSE PROTEIN NHAX"/>
    <property type="match status" value="1"/>
</dbReference>
<dbReference type="RefSeq" id="WP_207862760.1">
    <property type="nucleotide sequence ID" value="NZ_JAFREP010000043.1"/>
</dbReference>
<dbReference type="Proteomes" id="UP000664417">
    <property type="component" value="Unassembled WGS sequence"/>
</dbReference>
<dbReference type="InterPro" id="IPR006015">
    <property type="entry name" value="Universal_stress_UspA"/>
</dbReference>
<dbReference type="PRINTS" id="PR01438">
    <property type="entry name" value="UNVRSLSTRESS"/>
</dbReference>
<gene>
    <name evidence="3" type="ORF">J3U88_30255</name>
</gene>
<comment type="similarity">
    <text evidence="1">Belongs to the universal stress protein A family.</text>
</comment>
<dbReference type="InterPro" id="IPR014729">
    <property type="entry name" value="Rossmann-like_a/b/a_fold"/>
</dbReference>
<reference evidence="3" key="1">
    <citation type="submission" date="2021-03" db="EMBL/GenBank/DDBJ databases">
        <authorList>
            <person name="Wang G."/>
        </authorList>
    </citation>
    <scope>NUCLEOTIDE SEQUENCE</scope>
    <source>
        <strain evidence="3">KCTC 12899</strain>
    </source>
</reference>
<dbReference type="InterPro" id="IPR006016">
    <property type="entry name" value="UspA"/>
</dbReference>
<proteinExistence type="inferred from homology"/>
<keyword evidence="4" id="KW-1185">Reference proteome</keyword>
<sequence>MSSIKQVLCPVDFSEAGEAAISEAFACAHRQDAVLHLLHVDVLYDHDPYGAKHLQPEDLEISERTNTYYDEIIARFGSRGINIVRAEVRAIAAATGICTYAEEHKIDLIVTGSHGRRGVKHWLLGSVTEETIRNTPCPVLTVRAQRPEHRRGLYQRILVPTDLSEVADRTVRYARQAAANADGELLVLHVVNRAPIHDVYGWPQSSEWLQQALSTSEARLKRLTAEKGPTVKSQIKVAMGTPHQEIAAWAKEAEADIILMPHHSNNQIVDYFIGSTTERVLRETACPIFTIPVDRLHY</sequence>
<dbReference type="Pfam" id="PF00582">
    <property type="entry name" value="Usp"/>
    <property type="match status" value="2"/>
</dbReference>
<organism evidence="3 4">
    <name type="scientific">Acanthopleuribacter pedis</name>
    <dbReference type="NCBI Taxonomy" id="442870"/>
    <lineage>
        <taxon>Bacteria</taxon>
        <taxon>Pseudomonadati</taxon>
        <taxon>Acidobacteriota</taxon>
        <taxon>Holophagae</taxon>
        <taxon>Acanthopleuribacterales</taxon>
        <taxon>Acanthopleuribacteraceae</taxon>
        <taxon>Acanthopleuribacter</taxon>
    </lineage>
</organism>
<evidence type="ECO:0000313" key="3">
    <source>
        <dbReference type="EMBL" id="MBO1322789.1"/>
    </source>
</evidence>
<accession>A0A8J7QEZ7</accession>
<dbReference type="SUPFAM" id="SSF52402">
    <property type="entry name" value="Adenine nucleotide alpha hydrolases-like"/>
    <property type="match status" value="2"/>
</dbReference>
<feature type="domain" description="UspA" evidence="2">
    <location>
        <begin position="154"/>
        <end position="291"/>
    </location>
</feature>
<evidence type="ECO:0000256" key="1">
    <source>
        <dbReference type="ARBA" id="ARBA00008791"/>
    </source>
</evidence>